<keyword evidence="3" id="KW-0597">Phosphoprotein</keyword>
<evidence type="ECO:0000256" key="10">
    <source>
        <dbReference type="SAM" id="MobiDB-lite"/>
    </source>
</evidence>
<evidence type="ECO:0000256" key="8">
    <source>
        <dbReference type="ARBA" id="ARBA00034106"/>
    </source>
</evidence>
<feature type="region of interest" description="Disordered" evidence="10">
    <location>
        <begin position="362"/>
        <end position="393"/>
    </location>
</feature>
<dbReference type="SUPFAM" id="SSF90257">
    <property type="entry name" value="Myosin rod fragments"/>
    <property type="match status" value="1"/>
</dbReference>
<evidence type="ECO:0000256" key="4">
    <source>
        <dbReference type="ARBA" id="ARBA00023018"/>
    </source>
</evidence>
<dbReference type="GO" id="GO:0030424">
    <property type="term" value="C:axon"/>
    <property type="evidence" value="ECO:0007669"/>
    <property type="project" value="UniProtKB-SubCell"/>
</dbReference>
<keyword evidence="5 9" id="KW-0175">Coiled coil</keyword>
<evidence type="ECO:0000256" key="9">
    <source>
        <dbReference type="SAM" id="Coils"/>
    </source>
</evidence>
<accession>L5MF67</accession>
<protein>
    <submittedName>
        <fullName evidence="11">ERC protein 2</fullName>
    </submittedName>
</protein>
<proteinExistence type="predicted"/>
<evidence type="ECO:0000313" key="11">
    <source>
        <dbReference type="EMBL" id="ELK37011.1"/>
    </source>
</evidence>
<gene>
    <name evidence="11" type="ORF">MDA_GLEAN10016621</name>
</gene>
<dbReference type="Gene3D" id="1.10.287.1490">
    <property type="match status" value="1"/>
</dbReference>
<reference evidence="12" key="1">
    <citation type="journal article" date="2013" name="Science">
        <title>Comparative analysis of bat genomes provides insight into the evolution of flight and immunity.</title>
        <authorList>
            <person name="Zhang G."/>
            <person name="Cowled C."/>
            <person name="Shi Z."/>
            <person name="Huang Z."/>
            <person name="Bishop-Lilly K.A."/>
            <person name="Fang X."/>
            <person name="Wynne J.W."/>
            <person name="Xiong Z."/>
            <person name="Baker M.L."/>
            <person name="Zhao W."/>
            <person name="Tachedjian M."/>
            <person name="Zhu Y."/>
            <person name="Zhou P."/>
            <person name="Jiang X."/>
            <person name="Ng J."/>
            <person name="Yang L."/>
            <person name="Wu L."/>
            <person name="Xiao J."/>
            <person name="Feng Y."/>
            <person name="Chen Y."/>
            <person name="Sun X."/>
            <person name="Zhang Y."/>
            <person name="Marsh G.A."/>
            <person name="Crameri G."/>
            <person name="Broder C.C."/>
            <person name="Frey K.G."/>
            <person name="Wang L.F."/>
            <person name="Wang J."/>
        </authorList>
    </citation>
    <scope>NUCLEOTIDE SEQUENCE [LARGE SCALE GENOMIC DNA]</scope>
</reference>
<feature type="coiled-coil region" evidence="9">
    <location>
        <begin position="238"/>
        <end position="300"/>
    </location>
</feature>
<dbReference type="GO" id="GO:0048788">
    <property type="term" value="C:cytoskeleton of presynaptic active zone"/>
    <property type="evidence" value="ECO:0007669"/>
    <property type="project" value="TreeGrafter"/>
</dbReference>
<sequence>MFIQFPKRCQVDALRLRLEEKESFLNKKTKQLQDLTEEKGTLAGEIRDMKDMLEVKERKINVLQKKIENLQEQLRDKDKQLTNLKDRVKSLQTDSSNTDTALATLEEALSEKERIIERLKEQRERDDRERLEEIESFRKENKDLKDKVNALQAELTEKESSLIDLKEHASSLASAGLKRDSKLKSLEIAIEQKKEECSKLEAQLKKAHNIEDDSRMNPEFADRIKQLDKEASYYRDECGKAQAEVDRLLEILKEVENEKNDKDKKIAELERHMKDQNKKVANLKHNQQLEKKKNAQLLEEVRRREDSMADPSQHLQSMAKLYIQVLQTREMTVNDIGNDLDKNLVKGAQYTNSCTLKGTVGHQPAVGTGVGFSPSSMPPPGPSHHSPLSPICQQPRSHLHLTALASLTPADGME</sequence>
<dbReference type="GO" id="GO:0098882">
    <property type="term" value="F:structural constituent of presynaptic active zone"/>
    <property type="evidence" value="ECO:0007669"/>
    <property type="project" value="TreeGrafter"/>
</dbReference>
<dbReference type="InterPro" id="IPR019323">
    <property type="entry name" value="ELKS/CAST"/>
</dbReference>
<name>L5MF67_MYODS</name>
<evidence type="ECO:0000313" key="12">
    <source>
        <dbReference type="Proteomes" id="UP000010556"/>
    </source>
</evidence>
<keyword evidence="4" id="KW-0770">Synapse</keyword>
<evidence type="ECO:0000256" key="7">
    <source>
        <dbReference type="ARBA" id="ARBA00023273"/>
    </source>
</evidence>
<feature type="coiled-coil region" evidence="9">
    <location>
        <begin position="18"/>
        <end position="210"/>
    </location>
</feature>
<comment type="subcellular location">
    <subcellularLocation>
        <location evidence="1">Cytoplasm</location>
        <location evidence="1">Cytoskeleton</location>
    </subcellularLocation>
    <subcellularLocation>
        <location evidence="8">Presynapse</location>
    </subcellularLocation>
</comment>
<keyword evidence="6" id="KW-0206">Cytoskeleton</keyword>
<dbReference type="PANTHER" id="PTHR18861:SF3">
    <property type="entry name" value="ERC PROTEIN 2"/>
    <property type="match status" value="1"/>
</dbReference>
<dbReference type="eggNOG" id="KOG4809">
    <property type="taxonomic scope" value="Eukaryota"/>
</dbReference>
<keyword evidence="7" id="KW-0966">Cell projection</keyword>
<organism evidence="11 12">
    <name type="scientific">Myotis davidii</name>
    <name type="common">David's myotis</name>
    <dbReference type="NCBI Taxonomy" id="225400"/>
    <lineage>
        <taxon>Eukaryota</taxon>
        <taxon>Metazoa</taxon>
        <taxon>Chordata</taxon>
        <taxon>Craniata</taxon>
        <taxon>Vertebrata</taxon>
        <taxon>Euteleostomi</taxon>
        <taxon>Mammalia</taxon>
        <taxon>Eutheria</taxon>
        <taxon>Laurasiatheria</taxon>
        <taxon>Chiroptera</taxon>
        <taxon>Yangochiroptera</taxon>
        <taxon>Vespertilionidae</taxon>
        <taxon>Myotis</taxon>
    </lineage>
</organism>
<evidence type="ECO:0000256" key="2">
    <source>
        <dbReference type="ARBA" id="ARBA00022490"/>
    </source>
</evidence>
<dbReference type="GO" id="GO:0048167">
    <property type="term" value="P:regulation of synaptic plasticity"/>
    <property type="evidence" value="ECO:0007669"/>
    <property type="project" value="TreeGrafter"/>
</dbReference>
<dbReference type="Proteomes" id="UP000010556">
    <property type="component" value="Unassembled WGS sequence"/>
</dbReference>
<evidence type="ECO:0000256" key="6">
    <source>
        <dbReference type="ARBA" id="ARBA00023212"/>
    </source>
</evidence>
<evidence type="ECO:0000256" key="5">
    <source>
        <dbReference type="ARBA" id="ARBA00023054"/>
    </source>
</evidence>
<dbReference type="Pfam" id="PF10174">
    <property type="entry name" value="Cast"/>
    <property type="match status" value="1"/>
</dbReference>
<evidence type="ECO:0000256" key="3">
    <source>
        <dbReference type="ARBA" id="ARBA00022553"/>
    </source>
</evidence>
<dbReference type="AlphaFoldDB" id="L5MF67"/>
<keyword evidence="2" id="KW-0963">Cytoplasm</keyword>
<dbReference type="PANTHER" id="PTHR18861">
    <property type="entry name" value="ELKS/RAB6-INTERACTING/CAST PROTEIN"/>
    <property type="match status" value="1"/>
</dbReference>
<keyword evidence="12" id="KW-1185">Reference proteome</keyword>
<evidence type="ECO:0000256" key="1">
    <source>
        <dbReference type="ARBA" id="ARBA00004245"/>
    </source>
</evidence>
<dbReference type="EMBL" id="KB100898">
    <property type="protein sequence ID" value="ELK37011.1"/>
    <property type="molecule type" value="Genomic_DNA"/>
</dbReference>
<dbReference type="GO" id="GO:0007274">
    <property type="term" value="P:neuromuscular synaptic transmission"/>
    <property type="evidence" value="ECO:0007669"/>
    <property type="project" value="TreeGrafter"/>
</dbReference>